<dbReference type="PANTHER" id="PTHR37937:SF1">
    <property type="entry name" value="CONJUGATIVE TRANSFER: DNA TRANSPORT"/>
    <property type="match status" value="1"/>
</dbReference>
<dbReference type="InterPro" id="IPR051539">
    <property type="entry name" value="T4SS-coupling_protein"/>
</dbReference>
<keyword evidence="2" id="KW-1003">Cell membrane</keyword>
<sequence>MDLNFSSDKNQPPGNNGKLDFTSILGYGAIIVAVVAVALAFLPSLILGLLIFGIVYSLKQTDKLKILFWPSILLLGGTLYVGGWQQLFQFIPVSLMLTGMNSRLDYFEQLINDGQAFHPSTQSYISVVALSIVVARFSIAVYDFFKSKIVKPKEDVIEERRNSGSHEKIYQNRVKINDKVQEKWRQNVAKSVEKSLPIENVLLGIDEYKSRAEMALEETTKHVLFQGTTGSGKTMAILTVAESALANAQSVFFVDGKGDPKTINQFKKLTDKYGRKLHVFSEKTPLKYNPIRHGNRTSITDRIMAIFDWENAFYKNEAENFLQKVIHMLHDFDLKTDLTTIAQHMSLRAVYQTLMSDVIEEEDVIRDKVPVQKKSQPSDDILGLDEPEEEVEEFEIVERTVTRKVLSPRAALHMERFFGKRQLSDEEIEALTEDSKGDPVQELVRSMKTQLEKLIYSELGGLLEDDPDGLDLLEILDRGESVIFSFNSNIYSEFIKRFARFVIADLAYSVTTRYAQDVQKGALGIFDEFGAYGSETIVHILARARSAEFGAAIGIQSLGDLVINGQDISKQVIDNCNTFFFGRSNEAASAEAVASIIGTYSDIDLTTQTENIGGQLKRIELKSEKGTSRKVKKFYVHPDEIKDLETGVFVVVRKAAKGLTPEERRKIIYFRNPMNGLNQKKESVPEQAERPQQVKVTQFERGRKMALGALKEKVSSVFSDNKIKRSKKENRKLPKARNSKGAVVVVWAVIVVLGLSGILAFGRAQNALNKSKATESALAAVTANQDEHGYDAYRSPKIEIFADQVVDEYMNIPRDSEQRKAREEALQGFYAEGLTVDSMGDVGGYRQLNHKTLYDVHFDDDKAILQYRVDYDNVAVQQKEREVEKKKGKKKEKVKEKYEEEKKNSRSMLLNVPVKASNDGYAVVSNLYFTPVPDVKTKGVQSETNPLAEQSEAPMEQKQQVENWLKDFFKKYADGTTDDLTYMMEKPQALNGQRSFVGLENTKIYPSGKNGFVVKTNVKFQEKDVAIENTESFTIHLTKRDGKYFVEKMENTLGGK</sequence>
<keyword evidence="5 7" id="KW-0472">Membrane</keyword>
<comment type="subcellular location">
    <subcellularLocation>
        <location evidence="1">Cell membrane</location>
        <topology evidence="1">Multi-pass membrane protein</topology>
    </subcellularLocation>
</comment>
<dbReference type="Pfam" id="PF12642">
    <property type="entry name" value="TpcC"/>
    <property type="match status" value="1"/>
</dbReference>
<organism evidence="10 11">
    <name type="scientific">Bacillus licheniformis</name>
    <dbReference type="NCBI Taxonomy" id="1402"/>
    <lineage>
        <taxon>Bacteria</taxon>
        <taxon>Bacillati</taxon>
        <taxon>Bacillota</taxon>
        <taxon>Bacilli</taxon>
        <taxon>Bacillales</taxon>
        <taxon>Bacillaceae</taxon>
        <taxon>Bacillus</taxon>
    </lineage>
</organism>
<dbReference type="InterPro" id="IPR032689">
    <property type="entry name" value="TraG-D_C"/>
</dbReference>
<dbReference type="InterPro" id="IPR035628">
    <property type="entry name" value="TcpC_C"/>
</dbReference>
<dbReference type="CDD" id="cd16386">
    <property type="entry name" value="TcpC_N"/>
    <property type="match status" value="1"/>
</dbReference>
<evidence type="ECO:0000259" key="9">
    <source>
        <dbReference type="Pfam" id="PF12696"/>
    </source>
</evidence>
<evidence type="ECO:0000256" key="7">
    <source>
        <dbReference type="SAM" id="Phobius"/>
    </source>
</evidence>
<geneLocation type="plasmid" evidence="10 11">
    <name>unnamed4</name>
</geneLocation>
<protein>
    <submittedName>
        <fullName evidence="10">DUF853 family protein</fullName>
    </submittedName>
</protein>
<evidence type="ECO:0000259" key="8">
    <source>
        <dbReference type="Pfam" id="PF05872"/>
    </source>
</evidence>
<keyword evidence="10" id="KW-0614">Plasmid</keyword>
<dbReference type="CDD" id="cd16428">
    <property type="entry name" value="TcpC_C"/>
    <property type="match status" value="1"/>
</dbReference>
<evidence type="ECO:0000256" key="2">
    <source>
        <dbReference type="ARBA" id="ARBA00022475"/>
    </source>
</evidence>
<dbReference type="Gene3D" id="3.10.450.540">
    <property type="match status" value="1"/>
</dbReference>
<dbReference type="SUPFAM" id="SSF52540">
    <property type="entry name" value="P-loop containing nucleoside triphosphate hydrolases"/>
    <property type="match status" value="1"/>
</dbReference>
<feature type="transmembrane region" description="Helical" evidence="7">
    <location>
        <begin position="67"/>
        <end position="87"/>
    </location>
</feature>
<dbReference type="InterPro" id="IPR027417">
    <property type="entry name" value="P-loop_NTPase"/>
</dbReference>
<dbReference type="Pfam" id="PF12696">
    <property type="entry name" value="TraG-D_C"/>
    <property type="match status" value="1"/>
</dbReference>
<dbReference type="CDD" id="cd01127">
    <property type="entry name" value="TrwB_TraG_TraD_VirD4"/>
    <property type="match status" value="1"/>
</dbReference>
<dbReference type="PANTHER" id="PTHR37937">
    <property type="entry name" value="CONJUGATIVE TRANSFER: DNA TRANSPORT"/>
    <property type="match status" value="1"/>
</dbReference>
<dbReference type="RefSeq" id="WP_197942139.1">
    <property type="nucleotide sequence ID" value="NZ_CP065648.1"/>
</dbReference>
<evidence type="ECO:0000256" key="6">
    <source>
        <dbReference type="SAM" id="MobiDB-lite"/>
    </source>
</evidence>
<dbReference type="InterPro" id="IPR024735">
    <property type="entry name" value="TcpC"/>
</dbReference>
<feature type="domain" description="Helicase HerA-like C-terminal" evidence="8">
    <location>
        <begin position="206"/>
        <end position="278"/>
    </location>
</feature>
<evidence type="ECO:0000256" key="4">
    <source>
        <dbReference type="ARBA" id="ARBA00022989"/>
    </source>
</evidence>
<evidence type="ECO:0000313" key="11">
    <source>
        <dbReference type="Proteomes" id="UP000595038"/>
    </source>
</evidence>
<feature type="transmembrane region" description="Helical" evidence="7">
    <location>
        <begin position="24"/>
        <end position="55"/>
    </location>
</feature>
<dbReference type="Proteomes" id="UP000595038">
    <property type="component" value="Plasmid unnamed4"/>
</dbReference>
<name>A0AB37H030_BACLI</name>
<gene>
    <name evidence="10" type="ORF">I6G80_24375</name>
</gene>
<keyword evidence="3 7" id="KW-0812">Transmembrane</keyword>
<dbReference type="AlphaFoldDB" id="A0AB37H030"/>
<proteinExistence type="predicted"/>
<evidence type="ECO:0000313" key="10">
    <source>
        <dbReference type="EMBL" id="QPR75146.1"/>
    </source>
</evidence>
<dbReference type="EMBL" id="CP065648">
    <property type="protein sequence ID" value="QPR75146.1"/>
    <property type="molecule type" value="Genomic_DNA"/>
</dbReference>
<evidence type="ECO:0000256" key="1">
    <source>
        <dbReference type="ARBA" id="ARBA00004651"/>
    </source>
</evidence>
<feature type="region of interest" description="Disordered" evidence="6">
    <location>
        <begin position="880"/>
        <end position="899"/>
    </location>
</feature>
<dbReference type="Pfam" id="PF05872">
    <property type="entry name" value="HerA_C"/>
    <property type="match status" value="1"/>
</dbReference>
<keyword evidence="4 7" id="KW-1133">Transmembrane helix</keyword>
<evidence type="ECO:0000256" key="5">
    <source>
        <dbReference type="ARBA" id="ARBA00023136"/>
    </source>
</evidence>
<dbReference type="Gene3D" id="3.40.50.300">
    <property type="entry name" value="P-loop containing nucleotide triphosphate hydrolases"/>
    <property type="match status" value="2"/>
</dbReference>
<reference evidence="10 11" key="1">
    <citation type="submission" date="2020-12" db="EMBL/GenBank/DDBJ databases">
        <title>FDA dAtabase for Regulatory Grade micrObial Sequences (FDA-ARGOS): Supporting development and validation of Infectious Disease Dx tests.</title>
        <authorList>
            <person name="Nelson B."/>
            <person name="Plummer A."/>
            <person name="Tallon L."/>
            <person name="Sadzewicz L."/>
            <person name="Zhao X."/>
            <person name="Boylan J."/>
            <person name="Ott S."/>
            <person name="Bowen H."/>
            <person name="Vavikolanu K."/>
            <person name="Mehta A."/>
            <person name="Aluvathingal J."/>
            <person name="Nadendla S."/>
            <person name="Myers T."/>
            <person name="Yan Y."/>
            <person name="Sichtig H."/>
        </authorList>
    </citation>
    <scope>NUCLEOTIDE SEQUENCE [LARGE SCALE GENOMIC DNA]</scope>
    <source>
        <strain evidence="10 11">FDAARGOS_923</strain>
        <plasmid evidence="10 11">unnamed4</plasmid>
    </source>
</reference>
<feature type="transmembrane region" description="Helical" evidence="7">
    <location>
        <begin position="741"/>
        <end position="762"/>
    </location>
</feature>
<dbReference type="InterPro" id="IPR033186">
    <property type="entry name" value="HerA_C"/>
</dbReference>
<feature type="domain" description="TraD/TraG TraM recognition site" evidence="9">
    <location>
        <begin position="525"/>
        <end position="644"/>
    </location>
</feature>
<evidence type="ECO:0000256" key="3">
    <source>
        <dbReference type="ARBA" id="ARBA00022692"/>
    </source>
</evidence>
<accession>A0AB37H030</accession>
<dbReference type="GO" id="GO:0005886">
    <property type="term" value="C:plasma membrane"/>
    <property type="evidence" value="ECO:0007669"/>
    <property type="project" value="UniProtKB-SubCell"/>
</dbReference>